<feature type="compositionally biased region" description="Basic and acidic residues" evidence="1">
    <location>
        <begin position="146"/>
        <end position="160"/>
    </location>
</feature>
<dbReference type="AlphaFoldDB" id="A0A1A8ZYZ3"/>
<dbReference type="InterPro" id="IPR002068">
    <property type="entry name" value="A-crystallin/Hsp20_dom"/>
</dbReference>
<reference evidence="5" key="1">
    <citation type="submission" date="2016-05" db="EMBL/GenBank/DDBJ databases">
        <authorList>
            <person name="Naeem Raeece"/>
        </authorList>
    </citation>
    <scope>NUCLEOTIDE SEQUENCE [LARGE SCALE GENOMIC DNA]</scope>
</reference>
<dbReference type="EMBL" id="FLRD01000152">
    <property type="protein sequence ID" value="SBT49055.1"/>
    <property type="molecule type" value="Genomic_DNA"/>
</dbReference>
<keyword evidence="5" id="KW-1185">Reference proteome</keyword>
<dbReference type="SUPFAM" id="SSF49764">
    <property type="entry name" value="HSP20-like chaperones"/>
    <property type="match status" value="1"/>
</dbReference>
<dbReference type="InterPro" id="IPR008978">
    <property type="entry name" value="HSP20-like_chaperone"/>
</dbReference>
<dbReference type="CDD" id="cd06464">
    <property type="entry name" value="ACD_sHsps-like"/>
    <property type="match status" value="1"/>
</dbReference>
<evidence type="ECO:0000313" key="4">
    <source>
        <dbReference type="EMBL" id="SBT49055.1"/>
    </source>
</evidence>
<feature type="chain" id="PRO_5008383081" description="SHSP domain-containing protein" evidence="2">
    <location>
        <begin position="22"/>
        <end position="313"/>
    </location>
</feature>
<name>A0A1A8ZYZ3_PLAOA</name>
<evidence type="ECO:0000256" key="1">
    <source>
        <dbReference type="SAM" id="MobiDB-lite"/>
    </source>
</evidence>
<proteinExistence type="predicted"/>
<gene>
    <name evidence="4" type="ORF">POVWA1_058730</name>
</gene>
<feature type="compositionally biased region" description="Basic residues" evidence="1">
    <location>
        <begin position="136"/>
        <end position="145"/>
    </location>
</feature>
<evidence type="ECO:0000256" key="2">
    <source>
        <dbReference type="SAM" id="SignalP"/>
    </source>
</evidence>
<organism evidence="4 5">
    <name type="scientific">Plasmodium ovale wallikeri</name>
    <dbReference type="NCBI Taxonomy" id="864142"/>
    <lineage>
        <taxon>Eukaryota</taxon>
        <taxon>Sar</taxon>
        <taxon>Alveolata</taxon>
        <taxon>Apicomplexa</taxon>
        <taxon>Aconoidasida</taxon>
        <taxon>Haemosporida</taxon>
        <taxon>Plasmodiidae</taxon>
        <taxon>Plasmodium</taxon>
        <taxon>Plasmodium (Plasmodium)</taxon>
    </lineage>
</organism>
<dbReference type="Gene3D" id="2.60.40.790">
    <property type="match status" value="1"/>
</dbReference>
<feature type="signal peptide" evidence="2">
    <location>
        <begin position="1"/>
        <end position="21"/>
    </location>
</feature>
<feature type="domain" description="SHSP" evidence="3">
    <location>
        <begin position="244"/>
        <end position="310"/>
    </location>
</feature>
<evidence type="ECO:0000259" key="3">
    <source>
        <dbReference type="Pfam" id="PF00011"/>
    </source>
</evidence>
<sequence length="313" mass="36721">MVCHLSMVFFFFFFPLRPSLAVLTSWDSIETSDRAPLPTFFPLSIVHAQEMDQIEVLKKSLNTEKVFYEFNWHELAIDKSFDDPLYEQFELLKSKDSLISGRDYTNEKNESTYKDISQGGKINAENYNNNDARSEKRSKKGRQRKKRDDKICVSKYDKNGNRKNCRSDGYGDVNNENPIPSTPVHSYASETFSEKREECKIKKCDFIKEVKSEQSSRVSFIPPVDILYDSEKVIFLFFISGDLENFNISLNNNYITISGKKIPYDVQKFANYYSHEIRTGFFVRTYCFMKPIDKEKIHYEHKNGIMKIYVYTS</sequence>
<feature type="region of interest" description="Disordered" evidence="1">
    <location>
        <begin position="109"/>
        <end position="185"/>
    </location>
</feature>
<keyword evidence="2" id="KW-0732">Signal</keyword>
<dbReference type="Pfam" id="PF00011">
    <property type="entry name" value="HSP20"/>
    <property type="match status" value="1"/>
</dbReference>
<accession>A0A1A8ZYZ3</accession>
<dbReference type="Proteomes" id="UP000078555">
    <property type="component" value="Unassembled WGS sequence"/>
</dbReference>
<evidence type="ECO:0000313" key="5">
    <source>
        <dbReference type="Proteomes" id="UP000078555"/>
    </source>
</evidence>
<protein>
    <recommendedName>
        <fullName evidence="3">SHSP domain-containing protein</fullName>
    </recommendedName>
</protein>